<keyword evidence="7" id="KW-1185">Reference proteome</keyword>
<comment type="similarity">
    <text evidence="1">Belongs to the LysR transcriptional regulatory family.</text>
</comment>
<reference evidence="7" key="1">
    <citation type="submission" date="2016-10" db="EMBL/GenBank/DDBJ databases">
        <authorList>
            <person name="Varghese N."/>
            <person name="Submissions S."/>
        </authorList>
    </citation>
    <scope>NUCLEOTIDE SEQUENCE [LARGE SCALE GENOMIC DNA]</scope>
    <source>
        <strain evidence="7">LMG 26416</strain>
    </source>
</reference>
<keyword evidence="3 6" id="KW-0238">DNA-binding</keyword>
<dbReference type="STRING" id="416943.SAMN05445871_3365"/>
<evidence type="ECO:0000313" key="7">
    <source>
        <dbReference type="Proteomes" id="UP000199120"/>
    </source>
</evidence>
<dbReference type="EMBL" id="FOAJ01000002">
    <property type="protein sequence ID" value="SEK50825.1"/>
    <property type="molecule type" value="Genomic_DNA"/>
</dbReference>
<dbReference type="Pfam" id="PF00126">
    <property type="entry name" value="HTH_1"/>
    <property type="match status" value="1"/>
</dbReference>
<dbReference type="SUPFAM" id="SSF46785">
    <property type="entry name" value="Winged helix' DNA-binding domain"/>
    <property type="match status" value="1"/>
</dbReference>
<dbReference type="Gene3D" id="1.10.10.10">
    <property type="entry name" value="Winged helix-like DNA-binding domain superfamily/Winged helix DNA-binding domain"/>
    <property type="match status" value="1"/>
</dbReference>
<gene>
    <name evidence="6" type="ORF">SAMN05192542_102316</name>
</gene>
<dbReference type="PANTHER" id="PTHR30346">
    <property type="entry name" value="TRANSCRIPTIONAL DUAL REGULATOR HCAR-RELATED"/>
    <property type="match status" value="1"/>
</dbReference>
<dbReference type="PRINTS" id="PR00039">
    <property type="entry name" value="HTHLYSR"/>
</dbReference>
<evidence type="ECO:0000313" key="6">
    <source>
        <dbReference type="EMBL" id="SEK50825.1"/>
    </source>
</evidence>
<keyword evidence="4" id="KW-0804">Transcription</keyword>
<dbReference type="GO" id="GO:0032993">
    <property type="term" value="C:protein-DNA complex"/>
    <property type="evidence" value="ECO:0007669"/>
    <property type="project" value="TreeGrafter"/>
</dbReference>
<evidence type="ECO:0000256" key="2">
    <source>
        <dbReference type="ARBA" id="ARBA00023015"/>
    </source>
</evidence>
<evidence type="ECO:0000256" key="4">
    <source>
        <dbReference type="ARBA" id="ARBA00023163"/>
    </source>
</evidence>
<evidence type="ECO:0000256" key="3">
    <source>
        <dbReference type="ARBA" id="ARBA00023125"/>
    </source>
</evidence>
<sequence>MTDWTHRLRLRHLQWLLSVAETRNLSQSAAALNTTQPALSKWLKELQEDIGLPLFERHARGLRPTAYGEALIEHAKRIEAHLDSARDDMAALIDGGSGLVSIGTSGVSAADTVPLAVARLLRQMPRAQVRLIESTMNLMMPQLVRGELDVVVGRAASETDDPRLRSETLYREPINFVSGIVHPLAGRDALDWDDLSGYGWIVWPHGTPVRKALDTALAAAGRTMPRHSVESNSSILNITLLNHSELVGVASHRAALRFERQGVLRVLPMQLTGHGAVSMYWRDDSLSRAAVAAALDHLRACAREGLDAADDLDADAAG</sequence>
<dbReference type="GO" id="GO:0003677">
    <property type="term" value="F:DNA binding"/>
    <property type="evidence" value="ECO:0007669"/>
    <property type="project" value="UniProtKB-KW"/>
</dbReference>
<proteinExistence type="inferred from homology"/>
<name>A0A1H7HRK1_9BURK</name>
<accession>A0A1H7HRK1</accession>
<dbReference type="Proteomes" id="UP000199120">
    <property type="component" value="Unassembled WGS sequence"/>
</dbReference>
<dbReference type="InterPro" id="IPR036390">
    <property type="entry name" value="WH_DNA-bd_sf"/>
</dbReference>
<feature type="domain" description="HTH lysR-type" evidence="5">
    <location>
        <begin position="8"/>
        <end position="65"/>
    </location>
</feature>
<dbReference type="Pfam" id="PF03466">
    <property type="entry name" value="LysR_substrate"/>
    <property type="match status" value="1"/>
</dbReference>
<keyword evidence="2" id="KW-0805">Transcription regulation</keyword>
<dbReference type="InterPro" id="IPR005119">
    <property type="entry name" value="LysR_subst-bd"/>
</dbReference>
<protein>
    <submittedName>
        <fullName evidence="6">DNA-binding transcriptional regulator, LysR family</fullName>
    </submittedName>
</protein>
<dbReference type="AlphaFoldDB" id="A0A1H7HRK1"/>
<dbReference type="PANTHER" id="PTHR30346:SF9">
    <property type="entry name" value="LYSR FAMILY TRANSCRIPTIONAL REGULATOR"/>
    <property type="match status" value="1"/>
</dbReference>
<dbReference type="InterPro" id="IPR036388">
    <property type="entry name" value="WH-like_DNA-bd_sf"/>
</dbReference>
<dbReference type="Gene3D" id="3.40.190.290">
    <property type="match status" value="1"/>
</dbReference>
<dbReference type="OrthoDB" id="5914299at2"/>
<dbReference type="InterPro" id="IPR000847">
    <property type="entry name" value="LysR_HTH_N"/>
</dbReference>
<evidence type="ECO:0000259" key="5">
    <source>
        <dbReference type="PROSITE" id="PS50931"/>
    </source>
</evidence>
<dbReference type="SUPFAM" id="SSF53850">
    <property type="entry name" value="Periplasmic binding protein-like II"/>
    <property type="match status" value="1"/>
</dbReference>
<organism evidence="6 7">
    <name type="scientific">Paraburkholderia caballeronis</name>
    <dbReference type="NCBI Taxonomy" id="416943"/>
    <lineage>
        <taxon>Bacteria</taxon>
        <taxon>Pseudomonadati</taxon>
        <taxon>Pseudomonadota</taxon>
        <taxon>Betaproteobacteria</taxon>
        <taxon>Burkholderiales</taxon>
        <taxon>Burkholderiaceae</taxon>
        <taxon>Paraburkholderia</taxon>
    </lineage>
</organism>
<dbReference type="RefSeq" id="WP_090546690.1">
    <property type="nucleotide sequence ID" value="NZ_FNSR01000001.1"/>
</dbReference>
<evidence type="ECO:0000256" key="1">
    <source>
        <dbReference type="ARBA" id="ARBA00009437"/>
    </source>
</evidence>
<dbReference type="GO" id="GO:0003700">
    <property type="term" value="F:DNA-binding transcription factor activity"/>
    <property type="evidence" value="ECO:0007669"/>
    <property type="project" value="InterPro"/>
</dbReference>
<dbReference type="PROSITE" id="PS50931">
    <property type="entry name" value="HTH_LYSR"/>
    <property type="match status" value="1"/>
</dbReference>